<reference evidence="2 3" key="1">
    <citation type="journal article" date="2014" name="Curr. Biol.">
        <title>The genome of the clonal raider ant Cerapachys biroi.</title>
        <authorList>
            <person name="Oxley P.R."/>
            <person name="Ji L."/>
            <person name="Fetter-Pruneda I."/>
            <person name="McKenzie S.K."/>
            <person name="Li C."/>
            <person name="Hu H."/>
            <person name="Zhang G."/>
            <person name="Kronauer D.J."/>
        </authorList>
    </citation>
    <scope>NUCLEOTIDE SEQUENCE [LARGE SCALE GENOMIC DNA]</scope>
</reference>
<feature type="region of interest" description="Disordered" evidence="1">
    <location>
        <begin position="43"/>
        <end position="87"/>
    </location>
</feature>
<evidence type="ECO:0000313" key="2">
    <source>
        <dbReference type="EMBL" id="EZA52385.1"/>
    </source>
</evidence>
<sequence>MSLSDEEMLLSDEESALTAAAAAAATAAATTLRRGGGRSRARWYRYQRGGSSAQEGSRGRGRGRGRGYWGMDGASGQQTTRQKWSAKKDTSLTYLPLRMTENRVPADNTGRQCGCGIRIDRIEKTCFVHHAKNDSYARRTAGVTPIRVSRTVEAAPTVERAAEDMLSTSARRAAEDVRPLRRCRPSTIRPLRRRGACTIRTIHRCGVSAFGMEQSHICFPSIRISIGYDS</sequence>
<name>A0A026W8K2_OOCBI</name>
<accession>A0A026W8K2</accession>
<dbReference type="EMBL" id="KK107345">
    <property type="protein sequence ID" value="EZA52385.1"/>
    <property type="molecule type" value="Genomic_DNA"/>
</dbReference>
<proteinExistence type="predicted"/>
<dbReference type="Proteomes" id="UP000053097">
    <property type="component" value="Unassembled WGS sequence"/>
</dbReference>
<evidence type="ECO:0000313" key="3">
    <source>
        <dbReference type="Proteomes" id="UP000053097"/>
    </source>
</evidence>
<keyword evidence="3" id="KW-1185">Reference proteome</keyword>
<dbReference type="AlphaFoldDB" id="A0A026W8K2"/>
<evidence type="ECO:0000256" key="1">
    <source>
        <dbReference type="SAM" id="MobiDB-lite"/>
    </source>
</evidence>
<organism evidence="2 3">
    <name type="scientific">Ooceraea biroi</name>
    <name type="common">Clonal raider ant</name>
    <name type="synonym">Cerapachys biroi</name>
    <dbReference type="NCBI Taxonomy" id="2015173"/>
    <lineage>
        <taxon>Eukaryota</taxon>
        <taxon>Metazoa</taxon>
        <taxon>Ecdysozoa</taxon>
        <taxon>Arthropoda</taxon>
        <taxon>Hexapoda</taxon>
        <taxon>Insecta</taxon>
        <taxon>Pterygota</taxon>
        <taxon>Neoptera</taxon>
        <taxon>Endopterygota</taxon>
        <taxon>Hymenoptera</taxon>
        <taxon>Apocrita</taxon>
        <taxon>Aculeata</taxon>
        <taxon>Formicoidea</taxon>
        <taxon>Formicidae</taxon>
        <taxon>Dorylinae</taxon>
        <taxon>Ooceraea</taxon>
    </lineage>
</organism>
<gene>
    <name evidence="2" type="ORF">X777_08888</name>
</gene>
<protein>
    <submittedName>
        <fullName evidence="2">Uncharacterized protein</fullName>
    </submittedName>
</protein>